<proteinExistence type="predicted"/>
<protein>
    <submittedName>
        <fullName evidence="1">Putative secreted protein</fullName>
    </submittedName>
</protein>
<dbReference type="EMBL" id="GGFL01016081">
    <property type="protein sequence ID" value="MBW80259.1"/>
    <property type="molecule type" value="Transcribed_RNA"/>
</dbReference>
<evidence type="ECO:0000313" key="1">
    <source>
        <dbReference type="EMBL" id="MBW80259.1"/>
    </source>
</evidence>
<sequence length="127" mass="14523">MRIIYFRSALLTFPSAPIMRVQAKPPSTPIMAAVCMCVQTAWRGSKQEMKISGAANTAERLCFRSNTKEMVRIHHHCEECCVYLCVCNEVCIMRKINLGSCWKGSRSPSWCLAKKPYPYPKVRFDLD</sequence>
<dbReference type="AlphaFoldDB" id="A0A2M4DRW3"/>
<accession>A0A2M4DRW3</accession>
<name>A0A2M4DRW3_ANODA</name>
<organism evidence="1">
    <name type="scientific">Anopheles darlingi</name>
    <name type="common">Mosquito</name>
    <dbReference type="NCBI Taxonomy" id="43151"/>
    <lineage>
        <taxon>Eukaryota</taxon>
        <taxon>Metazoa</taxon>
        <taxon>Ecdysozoa</taxon>
        <taxon>Arthropoda</taxon>
        <taxon>Hexapoda</taxon>
        <taxon>Insecta</taxon>
        <taxon>Pterygota</taxon>
        <taxon>Neoptera</taxon>
        <taxon>Endopterygota</taxon>
        <taxon>Diptera</taxon>
        <taxon>Nematocera</taxon>
        <taxon>Culicoidea</taxon>
        <taxon>Culicidae</taxon>
        <taxon>Anophelinae</taxon>
        <taxon>Anopheles</taxon>
    </lineage>
</organism>
<reference evidence="1" key="1">
    <citation type="submission" date="2018-01" db="EMBL/GenBank/DDBJ databases">
        <title>An insight into the sialome of Amazonian anophelines.</title>
        <authorList>
            <person name="Ribeiro J.M."/>
            <person name="Scarpassa V."/>
            <person name="Calvo E."/>
        </authorList>
    </citation>
    <scope>NUCLEOTIDE SEQUENCE</scope>
</reference>